<dbReference type="GO" id="GO:0005524">
    <property type="term" value="F:ATP binding"/>
    <property type="evidence" value="ECO:0007669"/>
    <property type="project" value="UniProtKB-KW"/>
</dbReference>
<name>A0A109W6N0_9BACT</name>
<dbReference type="KEGG" id="doa:AXF15_03490"/>
<keyword evidence="10" id="KW-1185">Reference proteome</keyword>
<dbReference type="InterPro" id="IPR050385">
    <property type="entry name" value="Archaeal_FAD_synthase"/>
</dbReference>
<evidence type="ECO:0000256" key="3">
    <source>
        <dbReference type="ARBA" id="ARBA00022695"/>
    </source>
</evidence>
<evidence type="ECO:0000256" key="4">
    <source>
        <dbReference type="ARBA" id="ARBA00022741"/>
    </source>
</evidence>
<dbReference type="GO" id="GO:0005975">
    <property type="term" value="P:carbohydrate metabolic process"/>
    <property type="evidence" value="ECO:0007669"/>
    <property type="project" value="InterPro"/>
</dbReference>
<keyword evidence="4" id="KW-0547">Nucleotide-binding</keyword>
<dbReference type="InterPro" id="IPR014729">
    <property type="entry name" value="Rossmann-like_a/b/a_fold"/>
</dbReference>
<dbReference type="EC" id="2.7.7.70" evidence="1"/>
<dbReference type="EMBL" id="CP014230">
    <property type="protein sequence ID" value="AMD93991.1"/>
    <property type="molecule type" value="Genomic_DNA"/>
</dbReference>
<keyword evidence="3" id="KW-0548">Nucleotidyltransferase</keyword>
<keyword evidence="6" id="KW-0119">Carbohydrate metabolism</keyword>
<evidence type="ECO:0000256" key="2">
    <source>
        <dbReference type="ARBA" id="ARBA00022679"/>
    </source>
</evidence>
<keyword evidence="2" id="KW-0808">Transferase</keyword>
<accession>A0A109W6N0</accession>
<dbReference type="NCBIfam" id="TIGR02199">
    <property type="entry name" value="rfaE_dom_II"/>
    <property type="match status" value="1"/>
</dbReference>
<reference evidence="10" key="1">
    <citation type="submission" date="2016-02" db="EMBL/GenBank/DDBJ databases">
        <authorList>
            <person name="Holder M.E."/>
            <person name="Ajami N.J."/>
            <person name="Petrosino J.F."/>
        </authorList>
    </citation>
    <scope>NUCLEOTIDE SEQUENCE [LARGE SCALE GENOMIC DNA]</scope>
    <source>
        <strain evidence="10">DSM 12838</strain>
    </source>
</reference>
<dbReference type="GO" id="GO:0016773">
    <property type="term" value="F:phosphotransferase activity, alcohol group as acceptor"/>
    <property type="evidence" value="ECO:0007669"/>
    <property type="project" value="InterPro"/>
</dbReference>
<evidence type="ECO:0000256" key="1">
    <source>
        <dbReference type="ARBA" id="ARBA00012519"/>
    </source>
</evidence>
<protein>
    <recommendedName>
        <fullName evidence="1">D-glycero-beta-D-manno-heptose 1-phosphate adenylyltransferase</fullName>
        <ecNumber evidence="1">2.7.7.70</ecNumber>
    </recommendedName>
</protein>
<dbReference type="AlphaFoldDB" id="A0A109W6N0"/>
<dbReference type="Gene3D" id="3.40.50.620">
    <property type="entry name" value="HUPs"/>
    <property type="match status" value="1"/>
</dbReference>
<evidence type="ECO:0000259" key="8">
    <source>
        <dbReference type="Pfam" id="PF01467"/>
    </source>
</evidence>
<evidence type="ECO:0000256" key="6">
    <source>
        <dbReference type="ARBA" id="ARBA00023277"/>
    </source>
</evidence>
<evidence type="ECO:0000256" key="7">
    <source>
        <dbReference type="ARBA" id="ARBA00047428"/>
    </source>
</evidence>
<dbReference type="RefSeq" id="WP_066608626.1">
    <property type="nucleotide sequence ID" value="NZ_CP014230.1"/>
</dbReference>
<dbReference type="Proteomes" id="UP000063964">
    <property type="component" value="Chromosome"/>
</dbReference>
<organism evidence="9 10">
    <name type="scientific">Desulfomicrobium orale DSM 12838</name>
    <dbReference type="NCBI Taxonomy" id="888061"/>
    <lineage>
        <taxon>Bacteria</taxon>
        <taxon>Pseudomonadati</taxon>
        <taxon>Thermodesulfobacteriota</taxon>
        <taxon>Desulfovibrionia</taxon>
        <taxon>Desulfovibrionales</taxon>
        <taxon>Desulfomicrobiaceae</taxon>
        <taxon>Desulfomicrobium</taxon>
    </lineage>
</organism>
<keyword evidence="5" id="KW-0067">ATP-binding</keyword>
<dbReference type="OrthoDB" id="9795543at2"/>
<dbReference type="STRING" id="888061.AXF15_03490"/>
<dbReference type="PANTHER" id="PTHR43793:SF2">
    <property type="entry name" value="BIFUNCTIONAL PROTEIN HLDE"/>
    <property type="match status" value="1"/>
</dbReference>
<proteinExistence type="predicted"/>
<dbReference type="Pfam" id="PF01467">
    <property type="entry name" value="CTP_transf_like"/>
    <property type="match status" value="1"/>
</dbReference>
<dbReference type="InterPro" id="IPR004821">
    <property type="entry name" value="Cyt_trans-like"/>
</dbReference>
<sequence length="163" mass="17955">MPTSLKVAAAEEVLRAISAGETLVFTNGCFDILHPGHVDYLERARSLGTHLAVGLNSDASVRRLKGPSRPVNDERSRALVLAGLACVDHVVIFDEDTPWELIRKLRPQILVKGGDWPVERIVGRELVQERGGQVLSLPVLPGYSTTNIVRRVLALHREEVSHD</sequence>
<dbReference type="SUPFAM" id="SSF52374">
    <property type="entry name" value="Nucleotidylyl transferase"/>
    <property type="match status" value="1"/>
</dbReference>
<evidence type="ECO:0000313" key="9">
    <source>
        <dbReference type="EMBL" id="AMD93991.1"/>
    </source>
</evidence>
<comment type="catalytic activity">
    <reaction evidence="7">
        <text>D-glycero-beta-D-manno-heptose 1-phosphate + ATP + H(+) = ADP-D-glycero-beta-D-manno-heptose + diphosphate</text>
        <dbReference type="Rhea" id="RHEA:27465"/>
        <dbReference type="ChEBI" id="CHEBI:15378"/>
        <dbReference type="ChEBI" id="CHEBI:30616"/>
        <dbReference type="ChEBI" id="CHEBI:33019"/>
        <dbReference type="ChEBI" id="CHEBI:59967"/>
        <dbReference type="ChEBI" id="CHEBI:61593"/>
        <dbReference type="EC" id="2.7.7.70"/>
    </reaction>
</comment>
<evidence type="ECO:0000256" key="5">
    <source>
        <dbReference type="ARBA" id="ARBA00022840"/>
    </source>
</evidence>
<dbReference type="PANTHER" id="PTHR43793">
    <property type="entry name" value="FAD SYNTHASE"/>
    <property type="match status" value="1"/>
</dbReference>
<feature type="domain" description="Cytidyltransferase-like" evidence="8">
    <location>
        <begin position="25"/>
        <end position="151"/>
    </location>
</feature>
<evidence type="ECO:0000313" key="10">
    <source>
        <dbReference type="Proteomes" id="UP000063964"/>
    </source>
</evidence>
<gene>
    <name evidence="9" type="ORF">AXF15_03490</name>
</gene>
<dbReference type="GO" id="GO:0016779">
    <property type="term" value="F:nucleotidyltransferase activity"/>
    <property type="evidence" value="ECO:0007669"/>
    <property type="project" value="UniProtKB-KW"/>
</dbReference>
<dbReference type="InterPro" id="IPR011914">
    <property type="entry name" value="RfaE_dom_II"/>
</dbReference>
<dbReference type="NCBIfam" id="TIGR00125">
    <property type="entry name" value="cyt_tran_rel"/>
    <property type="match status" value="1"/>
</dbReference>